<reference evidence="1" key="1">
    <citation type="submission" date="2020-04" db="EMBL/GenBank/DDBJ databases">
        <authorList>
            <person name="Zhang T."/>
        </authorList>
    </citation>
    <scope>NUCLEOTIDE SEQUENCE</scope>
    <source>
        <strain evidence="1">HKST-UBA16</strain>
    </source>
</reference>
<name>A0A955HYY5_9BACT</name>
<protein>
    <submittedName>
        <fullName evidence="1">Uncharacterized protein</fullName>
    </submittedName>
</protein>
<sequence length="90" mass="10187">RSANSLNVSYTSTKTSSGAFPITIEGDNIYMDLDLYKQPGTDPYKYTVDIIYPDNWAVTDSSELNHAISSLTGQLEMKKDKKLNLSWQYK</sequence>
<proteinExistence type="predicted"/>
<gene>
    <name evidence="1" type="ORF">KC622_00175</name>
</gene>
<feature type="non-terminal residue" evidence="1">
    <location>
        <position position="1"/>
    </location>
</feature>
<dbReference type="Proteomes" id="UP000748332">
    <property type="component" value="Unassembled WGS sequence"/>
</dbReference>
<dbReference type="EMBL" id="JAGQLM010000008">
    <property type="protein sequence ID" value="MCA9374727.1"/>
    <property type="molecule type" value="Genomic_DNA"/>
</dbReference>
<reference evidence="1" key="2">
    <citation type="journal article" date="2021" name="Microbiome">
        <title>Successional dynamics and alternative stable states in a saline activated sludge microbial community over 9 years.</title>
        <authorList>
            <person name="Wang Y."/>
            <person name="Ye J."/>
            <person name="Ju F."/>
            <person name="Liu L."/>
            <person name="Boyd J.A."/>
            <person name="Deng Y."/>
            <person name="Parks D.H."/>
            <person name="Jiang X."/>
            <person name="Yin X."/>
            <person name="Woodcroft B.J."/>
            <person name="Tyson G.W."/>
            <person name="Hugenholtz P."/>
            <person name="Polz M.F."/>
            <person name="Zhang T."/>
        </authorList>
    </citation>
    <scope>NUCLEOTIDE SEQUENCE</scope>
    <source>
        <strain evidence="1">HKST-UBA16</strain>
    </source>
</reference>
<comment type="caution">
    <text evidence="1">The sequence shown here is derived from an EMBL/GenBank/DDBJ whole genome shotgun (WGS) entry which is preliminary data.</text>
</comment>
<evidence type="ECO:0000313" key="2">
    <source>
        <dbReference type="Proteomes" id="UP000748332"/>
    </source>
</evidence>
<evidence type="ECO:0000313" key="1">
    <source>
        <dbReference type="EMBL" id="MCA9374727.1"/>
    </source>
</evidence>
<accession>A0A955HYY5</accession>
<organism evidence="1 2">
    <name type="scientific">Candidatus Dojkabacteria bacterium</name>
    <dbReference type="NCBI Taxonomy" id="2099670"/>
    <lineage>
        <taxon>Bacteria</taxon>
        <taxon>Candidatus Dojkabacteria</taxon>
    </lineage>
</organism>
<dbReference type="AlphaFoldDB" id="A0A955HYY5"/>